<organism evidence="1 2">
    <name type="scientific">Rhodopirellula europaea 6C</name>
    <dbReference type="NCBI Taxonomy" id="1263867"/>
    <lineage>
        <taxon>Bacteria</taxon>
        <taxon>Pseudomonadati</taxon>
        <taxon>Planctomycetota</taxon>
        <taxon>Planctomycetia</taxon>
        <taxon>Pirellulales</taxon>
        <taxon>Pirellulaceae</taxon>
        <taxon>Rhodopirellula</taxon>
    </lineage>
</organism>
<keyword evidence="2" id="KW-1185">Reference proteome</keyword>
<dbReference type="SUPFAM" id="SSF52540">
    <property type="entry name" value="P-loop containing nucleoside triphosphate hydrolases"/>
    <property type="match status" value="1"/>
</dbReference>
<dbReference type="RefSeq" id="WP_008660704.1">
    <property type="nucleotide sequence ID" value="NZ_ANMO01000216.1"/>
</dbReference>
<reference evidence="1" key="2">
    <citation type="journal article" date="2013" name="Mar. Genomics">
        <title>Expression of sulfatases in Rhodopirellula baltica and the diversity of sulfatases in the genus Rhodopirellula.</title>
        <authorList>
            <person name="Wegner C.E."/>
            <person name="Richter-Heitmann T."/>
            <person name="Klindworth A."/>
            <person name="Klockow C."/>
            <person name="Richter M."/>
            <person name="Achstetter T."/>
            <person name="Glockner F.O."/>
            <person name="Harder J."/>
        </authorList>
    </citation>
    <scope>NUCLEOTIDE SEQUENCE [LARGE SCALE GENOMIC DNA]</scope>
    <source>
        <strain evidence="1">6C</strain>
    </source>
</reference>
<name>M2APC9_9BACT</name>
<dbReference type="Proteomes" id="UP000011529">
    <property type="component" value="Unassembled WGS sequence"/>
</dbReference>
<evidence type="ECO:0000313" key="2">
    <source>
        <dbReference type="Proteomes" id="UP000011529"/>
    </source>
</evidence>
<dbReference type="InterPro" id="IPR027417">
    <property type="entry name" value="P-loop_NTPase"/>
</dbReference>
<accession>M2APC9</accession>
<protein>
    <submittedName>
        <fullName evidence="1">PhiRv2 prophage protein</fullName>
    </submittedName>
</protein>
<gene>
    <name evidence="1" type="ORF">RE6C_04994</name>
</gene>
<proteinExistence type="predicted"/>
<sequence>MNVIQFNDDGNKPDPTEVRISGTKVGNRGAADVVCHIGDTTIHRDRLTLAKSGDRKRFATDIAAKLGEAGSIDRDSIEVELLAIAEQFDATDHTNDGVAASRMETLELPAACVVRPELIIRRDISAIAVPTLIQTGDQVTGNWIHYVQLNGERRLTPLSERLAIPGEDDAWLSPLPADPTAGDVRDFNRWSSESRQRWLDGEAAPTTKDVLRRISERIERYIVLPSEGEKALALSLAAWVMVTYVYPALPAVPYISLSGPANSGKTRTMDILSRLVFRPLMTSNATAATIFRTRHAFGGTMLLDEAERMGDSHSPDVLETRSVLLSGYRRGGKASRMEPHGDSYRAVSFDCYGPVVLGAIRCLPGALASRCITVRLLRANNGEPQAKRSIDDSPIEESDLRDALHCWTLESGYAAISTPSPKHSLANRDAELWDPMFRIVAHADDSTALEMLIQHAESMASISMDDATPEIDSVLFEALQMLLNSSNTPTAGDVLRLARRQHPDVISDKFEPRGVGAILKRYDIRTVKTNGQRVYRTPVKRLVEIGNRYGFDLRVDET</sequence>
<comment type="caution">
    <text evidence="1">The sequence shown here is derived from an EMBL/GenBank/DDBJ whole genome shotgun (WGS) entry which is preliminary data.</text>
</comment>
<reference evidence="1" key="1">
    <citation type="submission" date="2012-11" db="EMBL/GenBank/DDBJ databases">
        <title>Permanent draft genomes of Rhodopirellula europaea strain SH398 and 6C.</title>
        <authorList>
            <person name="Richter M."/>
            <person name="Richter-Heitmann T."/>
            <person name="Frank C."/>
            <person name="Harder J."/>
            <person name="Glockner F.O."/>
        </authorList>
    </citation>
    <scope>NUCLEOTIDE SEQUENCE</scope>
    <source>
        <strain evidence="1">6C</strain>
    </source>
</reference>
<dbReference type="PATRIC" id="fig|1263867.3.peg.5351"/>
<dbReference type="EMBL" id="ANMO01000216">
    <property type="protein sequence ID" value="EMB14572.1"/>
    <property type="molecule type" value="Genomic_DNA"/>
</dbReference>
<dbReference type="AlphaFoldDB" id="M2APC9"/>
<evidence type="ECO:0000313" key="1">
    <source>
        <dbReference type="EMBL" id="EMB14572.1"/>
    </source>
</evidence>